<evidence type="ECO:0000313" key="4">
    <source>
        <dbReference type="EMBL" id="MDA0637687.1"/>
    </source>
</evidence>
<dbReference type="Gene3D" id="3.20.20.370">
    <property type="entry name" value="Glycoside hydrolase/deacetylase"/>
    <property type="match status" value="1"/>
</dbReference>
<dbReference type="InterPro" id="IPR050248">
    <property type="entry name" value="Polysacc_deacetylase_ArnD"/>
</dbReference>
<dbReference type="PROSITE" id="PS51677">
    <property type="entry name" value="NODB"/>
    <property type="match status" value="1"/>
</dbReference>
<keyword evidence="1" id="KW-0479">Metal-binding</keyword>
<evidence type="ECO:0000313" key="5">
    <source>
        <dbReference type="Proteomes" id="UP001144036"/>
    </source>
</evidence>
<dbReference type="PANTHER" id="PTHR10587:SF133">
    <property type="entry name" value="CHITIN DEACETYLASE 1-RELATED"/>
    <property type="match status" value="1"/>
</dbReference>
<dbReference type="InterPro" id="IPR002509">
    <property type="entry name" value="NODB_dom"/>
</dbReference>
<keyword evidence="2" id="KW-0378">Hydrolase</keyword>
<dbReference type="InterPro" id="IPR011330">
    <property type="entry name" value="Glyco_hydro/deAcase_b/a-brl"/>
</dbReference>
<dbReference type="SUPFAM" id="SSF88713">
    <property type="entry name" value="Glycoside hydrolase/deacetylase"/>
    <property type="match status" value="1"/>
</dbReference>
<keyword evidence="5" id="KW-1185">Reference proteome</keyword>
<comment type="caution">
    <text evidence="4">The sequence shown here is derived from an EMBL/GenBank/DDBJ whole genome shotgun (WGS) entry which is preliminary data.</text>
</comment>
<sequence length="254" mass="28169">MAVLALVTGCAAQPLARVPLMARPPAAADPETLGKRLTSMQRDWPPPAVTGCRRCVALTFDDGPGAETDRLLTMLREHGARATFFVVGQMAQAPGGAARLRRIVAEGHELGNHSWSHAELPTLPRPLIARELQRTGDLVRALTGVRMRLMRPPYGSTDDRVAAESRERGLAQILWSVDTYDWRDRVSSVVARRASRARPGAVVLLHDIHRTTVDAVPRILDTLTRKGFRMVTVSELYRTPPRPGRRYRQAPPER</sequence>
<dbReference type="Pfam" id="PF01522">
    <property type="entry name" value="Polysacc_deac_1"/>
    <property type="match status" value="1"/>
</dbReference>
<dbReference type="PANTHER" id="PTHR10587">
    <property type="entry name" value="GLYCOSYL TRANSFERASE-RELATED"/>
    <property type="match status" value="1"/>
</dbReference>
<gene>
    <name evidence="4" type="ORF">OUY22_30130</name>
</gene>
<protein>
    <submittedName>
        <fullName evidence="4">Polysaccharide deacetylase family protein</fullName>
    </submittedName>
</protein>
<proteinExistence type="predicted"/>
<dbReference type="Proteomes" id="UP001144036">
    <property type="component" value="Unassembled WGS sequence"/>
</dbReference>
<organism evidence="4 5">
    <name type="scientific">Nonomuraea corallina</name>
    <dbReference type="NCBI Taxonomy" id="2989783"/>
    <lineage>
        <taxon>Bacteria</taxon>
        <taxon>Bacillati</taxon>
        <taxon>Actinomycetota</taxon>
        <taxon>Actinomycetes</taxon>
        <taxon>Streptosporangiales</taxon>
        <taxon>Streptosporangiaceae</taxon>
        <taxon>Nonomuraea</taxon>
    </lineage>
</organism>
<reference evidence="4" key="1">
    <citation type="submission" date="2022-11" db="EMBL/GenBank/DDBJ databases">
        <title>Nonomuraea corallina sp. nov., a new species of the genus Nonomuraea isolated from sea side sediment in Thai sea.</title>
        <authorList>
            <person name="Ngamcharungchit C."/>
            <person name="Matsumoto A."/>
            <person name="Suriyachadkun C."/>
            <person name="Panbangred W."/>
            <person name="Inahashi Y."/>
            <person name="Intra B."/>
        </authorList>
    </citation>
    <scope>NUCLEOTIDE SEQUENCE</scope>
    <source>
        <strain evidence="4">MCN248</strain>
    </source>
</reference>
<evidence type="ECO:0000256" key="1">
    <source>
        <dbReference type="ARBA" id="ARBA00022723"/>
    </source>
</evidence>
<dbReference type="CDD" id="cd10917">
    <property type="entry name" value="CE4_NodB_like_6s_7s"/>
    <property type="match status" value="1"/>
</dbReference>
<dbReference type="RefSeq" id="WP_270158589.1">
    <property type="nucleotide sequence ID" value="NZ_JAPNNL010000171.1"/>
</dbReference>
<accession>A0ABT4SKG5</accession>
<evidence type="ECO:0000256" key="2">
    <source>
        <dbReference type="ARBA" id="ARBA00022801"/>
    </source>
</evidence>
<evidence type="ECO:0000259" key="3">
    <source>
        <dbReference type="PROSITE" id="PS51677"/>
    </source>
</evidence>
<name>A0ABT4SKG5_9ACTN</name>
<dbReference type="EMBL" id="JAPNNL010000171">
    <property type="protein sequence ID" value="MDA0637687.1"/>
    <property type="molecule type" value="Genomic_DNA"/>
</dbReference>
<feature type="domain" description="NodB homology" evidence="3">
    <location>
        <begin position="54"/>
        <end position="231"/>
    </location>
</feature>